<keyword evidence="3" id="KW-0809">Transit peptide</keyword>
<comment type="function">
    <text evidence="9">Component of the mitochondrial large ribosomal subunit (mt-LSU). The mitochondrial ribosome (mitoribosome) is a large ribonucleoprotein complex responsible for the synthesis of proteins inside mitochondria.</text>
</comment>
<dbReference type="PANTHER" id="PTHR21026">
    <property type="entry name" value="39S RIBOSOMAL PROTEIN L32, MITOCHONDRIAL"/>
    <property type="match status" value="1"/>
</dbReference>
<evidence type="ECO:0000256" key="4">
    <source>
        <dbReference type="ARBA" id="ARBA00022980"/>
    </source>
</evidence>
<evidence type="ECO:0000256" key="6">
    <source>
        <dbReference type="ARBA" id="ARBA00023274"/>
    </source>
</evidence>
<keyword evidence="4" id="KW-0689">Ribosomal protein</keyword>
<evidence type="ECO:0000256" key="8">
    <source>
        <dbReference type="ARBA" id="ARBA00042577"/>
    </source>
</evidence>
<keyword evidence="6" id="KW-0687">Ribonucleoprotein</keyword>
<accession>A0A1X7VDE8</accession>
<dbReference type="GO" id="GO:0005762">
    <property type="term" value="C:mitochondrial large ribosomal subunit"/>
    <property type="evidence" value="ECO:0007669"/>
    <property type="project" value="TreeGrafter"/>
</dbReference>
<evidence type="ECO:0000256" key="7">
    <source>
        <dbReference type="ARBA" id="ARBA00039935"/>
    </source>
</evidence>
<dbReference type="InParanoid" id="A0A1X7VDE8"/>
<keyword evidence="5" id="KW-0496">Mitochondrion</keyword>
<dbReference type="NCBIfam" id="TIGR01031">
    <property type="entry name" value="rpmF_bact"/>
    <property type="match status" value="1"/>
</dbReference>
<dbReference type="PANTHER" id="PTHR21026:SF2">
    <property type="entry name" value="LARGE RIBOSOMAL SUBUNIT PROTEIN BL32M"/>
    <property type="match status" value="1"/>
</dbReference>
<protein>
    <recommendedName>
        <fullName evidence="7">Large ribosomal subunit protein bL32m</fullName>
    </recommendedName>
    <alternativeName>
        <fullName evidence="8">39S ribosomal protein L32, mitochondrial</fullName>
    </alternativeName>
</protein>
<dbReference type="SUPFAM" id="SSF57829">
    <property type="entry name" value="Zn-binding ribosomal proteins"/>
    <property type="match status" value="1"/>
</dbReference>
<dbReference type="GO" id="GO:0006412">
    <property type="term" value="P:translation"/>
    <property type="evidence" value="ECO:0007669"/>
    <property type="project" value="InterPro"/>
</dbReference>
<dbReference type="HAMAP" id="MF_00340">
    <property type="entry name" value="Ribosomal_bL32"/>
    <property type="match status" value="1"/>
</dbReference>
<dbReference type="eggNOG" id="ENOG502SCID">
    <property type="taxonomic scope" value="Eukaryota"/>
</dbReference>
<evidence type="ECO:0000313" key="10">
    <source>
        <dbReference type="EnsemblMetazoa" id="Aqu2.1.37542_001"/>
    </source>
</evidence>
<dbReference type="InterPro" id="IPR051991">
    <property type="entry name" value="Mitoribosomal_protein_bL32"/>
</dbReference>
<evidence type="ECO:0000256" key="3">
    <source>
        <dbReference type="ARBA" id="ARBA00022946"/>
    </source>
</evidence>
<proteinExistence type="inferred from homology"/>
<comment type="subcellular location">
    <subcellularLocation>
        <location evidence="1">Mitochondrion</location>
    </subcellularLocation>
</comment>
<sequence length="150" mass="17039">MYYKEMSNFVHQIVKKTSNRIGFPLGQLCALISGPKLPPRTPALATVCTPTAPRSSGDTSWGFTGEDGFLSSILWAVPKKRVSRHKKRLRMQSKWLRPIQNYMPCPKCGNPKLLHVLCGTCFRRTMRKTAEYRKKNVGTLYSKFKKGVGF</sequence>
<evidence type="ECO:0000256" key="1">
    <source>
        <dbReference type="ARBA" id="ARBA00004173"/>
    </source>
</evidence>
<dbReference type="Pfam" id="PF01783">
    <property type="entry name" value="Ribosomal_L32p"/>
    <property type="match status" value="1"/>
</dbReference>
<dbReference type="AlphaFoldDB" id="A0A1X7VDE8"/>
<dbReference type="InterPro" id="IPR002677">
    <property type="entry name" value="Ribosomal_bL32"/>
</dbReference>
<dbReference type="OrthoDB" id="2014905at2759"/>
<organism evidence="10">
    <name type="scientific">Amphimedon queenslandica</name>
    <name type="common">Sponge</name>
    <dbReference type="NCBI Taxonomy" id="400682"/>
    <lineage>
        <taxon>Eukaryota</taxon>
        <taxon>Metazoa</taxon>
        <taxon>Porifera</taxon>
        <taxon>Demospongiae</taxon>
        <taxon>Heteroscleromorpha</taxon>
        <taxon>Haplosclerida</taxon>
        <taxon>Niphatidae</taxon>
        <taxon>Amphimedon</taxon>
    </lineage>
</organism>
<reference evidence="10" key="1">
    <citation type="submission" date="2017-05" db="UniProtKB">
        <authorList>
            <consortium name="EnsemblMetazoa"/>
        </authorList>
    </citation>
    <scope>IDENTIFICATION</scope>
</reference>
<dbReference type="GO" id="GO:0003735">
    <property type="term" value="F:structural constituent of ribosome"/>
    <property type="evidence" value="ECO:0007669"/>
    <property type="project" value="InterPro"/>
</dbReference>
<evidence type="ECO:0000256" key="9">
    <source>
        <dbReference type="ARBA" id="ARBA00045766"/>
    </source>
</evidence>
<comment type="similarity">
    <text evidence="2">Belongs to the bacterial ribosomal protein bL32 family.</text>
</comment>
<evidence type="ECO:0000256" key="5">
    <source>
        <dbReference type="ARBA" id="ARBA00023128"/>
    </source>
</evidence>
<dbReference type="InterPro" id="IPR011332">
    <property type="entry name" value="Ribosomal_zn-bd"/>
</dbReference>
<evidence type="ECO:0000256" key="2">
    <source>
        <dbReference type="ARBA" id="ARBA00008560"/>
    </source>
</evidence>
<dbReference type="STRING" id="400682.A0A1X7VDE8"/>
<dbReference type="EnsemblMetazoa" id="Aqu2.1.37542_001">
    <property type="protein sequence ID" value="Aqu2.1.37542_001"/>
    <property type="gene ID" value="Aqu2.1.37542"/>
</dbReference>
<name>A0A1X7VDE8_AMPQE</name>